<dbReference type="EMBL" id="BGPR01004889">
    <property type="protein sequence ID" value="GBN04498.1"/>
    <property type="molecule type" value="Genomic_DNA"/>
</dbReference>
<accession>A0A4Y2KQG3</accession>
<dbReference type="Proteomes" id="UP000499080">
    <property type="component" value="Unassembled WGS sequence"/>
</dbReference>
<proteinExistence type="predicted"/>
<sequence>MFVVFDVDLHKNRTQNNTNTYQNVGRINLPQHQDSRATLPEACHLVVVKGISTCCGSFMRSSCSQRSCNVRSDRIRKRNVCWRTFSWRLIKAGHSPHRLTGYFGTREGKAIKIYGNQPNGLWRLEFRLD</sequence>
<protein>
    <submittedName>
        <fullName evidence="1">Uncharacterized protein</fullName>
    </submittedName>
</protein>
<reference evidence="1 2" key="1">
    <citation type="journal article" date="2019" name="Sci. Rep.">
        <title>Orb-weaving spider Araneus ventricosus genome elucidates the spidroin gene catalogue.</title>
        <authorList>
            <person name="Kono N."/>
            <person name="Nakamura H."/>
            <person name="Ohtoshi R."/>
            <person name="Moran D.A.P."/>
            <person name="Shinohara A."/>
            <person name="Yoshida Y."/>
            <person name="Fujiwara M."/>
            <person name="Mori M."/>
            <person name="Tomita M."/>
            <person name="Arakawa K."/>
        </authorList>
    </citation>
    <scope>NUCLEOTIDE SEQUENCE [LARGE SCALE GENOMIC DNA]</scope>
</reference>
<name>A0A4Y2KQG3_ARAVE</name>
<keyword evidence="2" id="KW-1185">Reference proteome</keyword>
<gene>
    <name evidence="1" type="ORF">AVEN_74062_1</name>
</gene>
<comment type="caution">
    <text evidence="1">The sequence shown here is derived from an EMBL/GenBank/DDBJ whole genome shotgun (WGS) entry which is preliminary data.</text>
</comment>
<dbReference type="AlphaFoldDB" id="A0A4Y2KQG3"/>
<organism evidence="1 2">
    <name type="scientific">Araneus ventricosus</name>
    <name type="common">Orbweaver spider</name>
    <name type="synonym">Epeira ventricosa</name>
    <dbReference type="NCBI Taxonomy" id="182803"/>
    <lineage>
        <taxon>Eukaryota</taxon>
        <taxon>Metazoa</taxon>
        <taxon>Ecdysozoa</taxon>
        <taxon>Arthropoda</taxon>
        <taxon>Chelicerata</taxon>
        <taxon>Arachnida</taxon>
        <taxon>Araneae</taxon>
        <taxon>Araneomorphae</taxon>
        <taxon>Entelegynae</taxon>
        <taxon>Araneoidea</taxon>
        <taxon>Araneidae</taxon>
        <taxon>Araneus</taxon>
    </lineage>
</organism>
<evidence type="ECO:0000313" key="2">
    <source>
        <dbReference type="Proteomes" id="UP000499080"/>
    </source>
</evidence>
<evidence type="ECO:0000313" key="1">
    <source>
        <dbReference type="EMBL" id="GBN04498.1"/>
    </source>
</evidence>